<evidence type="ECO:0000313" key="2">
    <source>
        <dbReference type="EMBL" id="OLP95778.1"/>
    </source>
</evidence>
<feature type="compositionally biased region" description="Low complexity" evidence="1">
    <location>
        <begin position="937"/>
        <end position="952"/>
    </location>
</feature>
<keyword evidence="3" id="KW-1185">Reference proteome</keyword>
<feature type="region of interest" description="Disordered" evidence="1">
    <location>
        <begin position="340"/>
        <end position="364"/>
    </location>
</feature>
<evidence type="ECO:0000313" key="3">
    <source>
        <dbReference type="Proteomes" id="UP000186817"/>
    </source>
</evidence>
<gene>
    <name evidence="2" type="ORF">AK812_SmicGene22064</name>
</gene>
<feature type="compositionally biased region" description="Basic and acidic residues" evidence="1">
    <location>
        <begin position="1963"/>
        <end position="1976"/>
    </location>
</feature>
<dbReference type="OrthoDB" id="448986at2759"/>
<feature type="region of interest" description="Disordered" evidence="1">
    <location>
        <begin position="1950"/>
        <end position="2005"/>
    </location>
</feature>
<reference evidence="2 3" key="1">
    <citation type="submission" date="2016-02" db="EMBL/GenBank/DDBJ databases">
        <title>Genome analysis of coral dinoflagellate symbionts highlights evolutionary adaptations to a symbiotic lifestyle.</title>
        <authorList>
            <person name="Aranda M."/>
            <person name="Li Y."/>
            <person name="Liew Y.J."/>
            <person name="Baumgarten S."/>
            <person name="Simakov O."/>
            <person name="Wilson M."/>
            <person name="Piel J."/>
            <person name="Ashoor H."/>
            <person name="Bougouffa S."/>
            <person name="Bajic V.B."/>
            <person name="Ryu T."/>
            <person name="Ravasi T."/>
            <person name="Bayer T."/>
            <person name="Micklem G."/>
            <person name="Kim H."/>
            <person name="Bhak J."/>
            <person name="Lajeunesse T.C."/>
            <person name="Voolstra C.R."/>
        </authorList>
    </citation>
    <scope>NUCLEOTIDE SEQUENCE [LARGE SCALE GENOMIC DNA]</scope>
    <source>
        <strain evidence="2 3">CCMP2467</strain>
    </source>
</reference>
<feature type="compositionally biased region" description="Basic and acidic residues" evidence="1">
    <location>
        <begin position="1134"/>
        <end position="1143"/>
    </location>
</feature>
<feature type="region of interest" description="Disordered" evidence="1">
    <location>
        <begin position="810"/>
        <end position="913"/>
    </location>
</feature>
<evidence type="ECO:0008006" key="4">
    <source>
        <dbReference type="Google" id="ProtNLM"/>
    </source>
</evidence>
<protein>
    <recommendedName>
        <fullName evidence="4">SAP domain-containing protein</fullName>
    </recommendedName>
</protein>
<proteinExistence type="predicted"/>
<feature type="region of interest" description="Disordered" evidence="1">
    <location>
        <begin position="970"/>
        <end position="1162"/>
    </location>
</feature>
<comment type="caution">
    <text evidence="2">The sequence shown here is derived from an EMBL/GenBank/DDBJ whole genome shotgun (WGS) entry which is preliminary data.</text>
</comment>
<evidence type="ECO:0000256" key="1">
    <source>
        <dbReference type="SAM" id="MobiDB-lite"/>
    </source>
</evidence>
<sequence length="2612" mass="288832">MCTLGDKSFEISYPFFAACGALHLPDVASLFLDSDPLGLRGRLSFFYSRDLQAMQTMVMSLAQTAQQTLMMVSQQNARAQQQPSDSNGGFNLANNVLKYPEAFGSENADQDALGWLAWSTSFRNWVTFAEPAYENDLAEVERRLTEIPHVVNMPPACVERARKLYVILSSVLKGRPLATLRGVEERNGFECWRQLTCQFSPRTRSRSLAMLSAIMGLPAYSRDRTLREQLMNFERLIAEYEKASGNTLPGDVKLSVVLKCIPKAVQSHVHLRMDSSTTYEDVKSFVLSYEVSTTNWSAARVQQELGLVNLPKSAVAMDVDQEGSVAQIKDDKGKGKVWTWTKKGQSPRSKATREKEKGKGKTVSCSKSELGLPAGVSRSVHFDMTNTDHDGDWDHSPAPTTVRVAAVSCPSFESPLEICVDAAADESCLPLSFGYVGSRASGEPPLVDCQGNAIHSKGSRLATLEAAGVELMERWVVTPVAQPILAAGKMIKQGWRFVDFEDLGMCFTSPGHDARIPIGYSNNTLVCNGVVRAISEVAPSRVSVIKVQLSGLLDRLLREADYFQEIVPGVHATALTSQHHVDLGLYLPYEGLAYRTTLLKVDGEWVLSELSTSIADLGEDLTKQVAEHAVEMIVFGHREPMSPGELGFSTDIPILDARAPAAPIVPADPVIEDLSGEVEGAQVEEDGGAAAEAAGGDEAKDDAIMLGALADEGESPRTTIVVDDVELSLDSSLSVLRRACQSLGIGKSGSKAVVFQRLCNQLDKLKLIEASRATEVPNAPVPRVPEAPKEPTPEQLRAHNAVHEVMICSSANDNDGGEPKSDPPEKKSDKDQEEDKKKDVPPGSAAGSQQQWASVPGFPGWQIMGQDAGPPADADAVSCGEPDGGPPDADASRLGRSLAARVASGSGGPDPQQLLMMTMMNSLISELVNRQHSQSGSATTPAQPPQQASSSSDETLKILQEENRQLQLRFDNMRAEQEKMQARQRARNSAKRDRVRSLLEILAEDEAADEAEEDTQMVEPAEEEEQEEEWPDLSFAPAAKKAKKDQGEPSDGGKPGAGDDGTVPGPELDLRHCRQCGQLSYTRKNMPGSNQLRENKAWKKEQKKKTKGKAKEKKGKDKDKEEAEQDWWSQTDGPDCKKWRDWQDWTDGSGSAGAAPWNDGANSAPASAAELVASSMSAQESTSSCFVPDASNVVCLRTRGGEVQKKLKENSGPAGDQQSWQRRVAEFVKNRDDETLNNRRKRLRDKSSVEPVRVATMQWMLDINHSMQWLGSSLSDFFISEEQIKQSEQPPTLVISTDQEGTQLAATNFLKWHLNACIEHTYDPQHRRSNDTTLALGQAGVLKQACHAVGLYNLQYGPWQKGGFHEQVVDAATEMKEGMSPNDDLLKLFFDDILLDLGESLENNNEARRLQYLQELPNSPIVKSKGPKASMSRFNSLQHSQDHIDKHWSSFALILTVICLTQKFVDFADELWAPAGAVAAILKEQPPLSAATAKKEAKEALNNMRSKTRNTLHLYCKWMNDPVNKNLARMLFYLQKPESDDSGQMLASMRSAAACREHFKKWSQWSFLEIAQQQIAVLSNLTLLSRMGFEMSRSERTKSELTEEKLQCEDALARKCWLVLCKLLKFRLGSMTWHTWSLPGICAGLLFYEDTAKQQETRSLLRTIDQVVLACEERGSLAAKELLQGTQHNLLGTYYRQELKVSCLTNMPRDYESVTGPATWYICTPESQQQTFANLALLTEIGDEYHKVETAWHASLLPEHQVVTKSSQASISAAKYYFVVRSYRNAALAWEMSCVNRKKPKEKEFTFKKVRKLEWLFLFNKDDYLVHRLTAHSPSRVWMLNEKQTGAGCSVSEQQALQTALTLHHDPATTAEEVLAKVFDNSGALEGECSDEILEEVQQIMEDSVIQQDRDKILSILKKSDQAKQNRQKSVESLNAYFEETVKILAPAKAAERKKSLTKKPTKKEAAHVPKDKKAEASSSQKKTQDSSTDPPCEPGSSYDNRHYHKLNEDIDEYLRKGKPENMHILTDPKNGRWRLTWKSAEATEQRSVSWTNVGAKLAGEEVLKQGALFRGRKHSNTATEVRAANNELNAHAHLADDPATFFWPCHTTHDPVWAGQELFVSIKAYPFRLYQLSPDAQACFDQRFDLHVAKQKQAHLVDQEKAKFHGKAKTKHICLAFALHLFEETRLGHTSENWSAVVDKKHLVVALQLGDYLDSVAAAMQRFFATVMTDTNLPGAPPGKTRLTVREQLAAVLDGDWAVFAGIDASYKILFCKLAQEILRLDAVWIVNTALTSLQSVVALLGAVSDGGATVLPCVANLLQHLQLVAVVKGNNTHGTPLFYVVKRHLVAGMLGYNHFVDLLGTFEVALPTYKTFDDETVKQHQPPKAAGLPRFTAAAVARPRSGGGRMAACNEYSVILGGWFLHKGPGCASAPWFQLKLGREETPWLFGEGLGSSWASTSAELLGSLVALHLLERDFAGVLSGPGSFRACFSAGTDNKAADSISARLLTTKVPVMFVLMEFSYRCDTSGIRCLLNWRPRDANQEADRITKNDFSDFSADLRVAVSWDELRFSVLPSLLRYANFQSTLNDRRADTAGEATAPPRIRFEKSRWG</sequence>
<accession>A0A1Q9DKU9</accession>
<name>A0A1Q9DKU9_SYMMI</name>
<organism evidence="2 3">
    <name type="scientific">Symbiodinium microadriaticum</name>
    <name type="common">Dinoflagellate</name>
    <name type="synonym">Zooxanthella microadriatica</name>
    <dbReference type="NCBI Taxonomy" id="2951"/>
    <lineage>
        <taxon>Eukaryota</taxon>
        <taxon>Sar</taxon>
        <taxon>Alveolata</taxon>
        <taxon>Dinophyceae</taxon>
        <taxon>Suessiales</taxon>
        <taxon>Symbiodiniaceae</taxon>
        <taxon>Symbiodinium</taxon>
    </lineage>
</organism>
<feature type="compositionally biased region" description="Polar residues" evidence="1">
    <location>
        <begin position="926"/>
        <end position="936"/>
    </location>
</feature>
<feature type="compositionally biased region" description="Acidic residues" evidence="1">
    <location>
        <begin position="1002"/>
        <end position="1031"/>
    </location>
</feature>
<feature type="compositionally biased region" description="Low complexity" evidence="1">
    <location>
        <begin position="867"/>
        <end position="876"/>
    </location>
</feature>
<feature type="compositionally biased region" description="Basic residues" evidence="1">
    <location>
        <begin position="1101"/>
        <end position="1113"/>
    </location>
</feature>
<feature type="compositionally biased region" description="Low complexity" evidence="1">
    <location>
        <begin position="1978"/>
        <end position="1990"/>
    </location>
</feature>
<feature type="compositionally biased region" description="Basic and acidic residues" evidence="1">
    <location>
        <begin position="817"/>
        <end position="840"/>
    </location>
</feature>
<dbReference type="Proteomes" id="UP000186817">
    <property type="component" value="Unassembled WGS sequence"/>
</dbReference>
<feature type="region of interest" description="Disordered" evidence="1">
    <location>
        <begin position="926"/>
        <end position="957"/>
    </location>
</feature>
<dbReference type="EMBL" id="LSRX01000490">
    <property type="protein sequence ID" value="OLP95778.1"/>
    <property type="molecule type" value="Genomic_DNA"/>
</dbReference>
<feature type="compositionally biased region" description="Basic and acidic residues" evidence="1">
    <location>
        <begin position="971"/>
        <end position="981"/>
    </location>
</feature>
<feature type="compositionally biased region" description="Polar residues" evidence="1">
    <location>
        <begin position="1077"/>
        <end position="1092"/>
    </location>
</feature>